<protein>
    <recommendedName>
        <fullName evidence="2">DNA polymerase delta subunit 3</fullName>
    </recommendedName>
</protein>
<dbReference type="InterPro" id="IPR041913">
    <property type="entry name" value="POLD3_sf"/>
</dbReference>
<dbReference type="GO" id="GO:0003887">
    <property type="term" value="F:DNA-directed DNA polymerase activity"/>
    <property type="evidence" value="ECO:0007669"/>
    <property type="project" value="TreeGrafter"/>
</dbReference>
<evidence type="ECO:0000313" key="5">
    <source>
        <dbReference type="EMBL" id="EEH57045.1"/>
    </source>
</evidence>
<dbReference type="GO" id="GO:1904161">
    <property type="term" value="P:DNA synthesis involved in UV-damage excision repair"/>
    <property type="evidence" value="ECO:0007669"/>
    <property type="project" value="TreeGrafter"/>
</dbReference>
<keyword evidence="3" id="KW-0235">DNA replication</keyword>
<dbReference type="PANTHER" id="PTHR17598">
    <property type="entry name" value="DNA POLYMERASE DELTA SUBUNIT 3"/>
    <property type="match status" value="1"/>
</dbReference>
<reference evidence="5 6" key="1">
    <citation type="journal article" date="2009" name="Science">
        <title>Green evolution and dynamic adaptations revealed by genomes of the marine picoeukaryotes Micromonas.</title>
        <authorList>
            <person name="Worden A.Z."/>
            <person name="Lee J.H."/>
            <person name="Mock T."/>
            <person name="Rouze P."/>
            <person name="Simmons M.P."/>
            <person name="Aerts A.L."/>
            <person name="Allen A.E."/>
            <person name="Cuvelier M.L."/>
            <person name="Derelle E."/>
            <person name="Everett M.V."/>
            <person name="Foulon E."/>
            <person name="Grimwood J."/>
            <person name="Gundlach H."/>
            <person name="Henrissat B."/>
            <person name="Napoli C."/>
            <person name="McDonald S.M."/>
            <person name="Parker M.S."/>
            <person name="Rombauts S."/>
            <person name="Salamov A."/>
            <person name="Von Dassow P."/>
            <person name="Badger J.H."/>
            <person name="Coutinho P.M."/>
            <person name="Demir E."/>
            <person name="Dubchak I."/>
            <person name="Gentemann C."/>
            <person name="Eikrem W."/>
            <person name="Gready J.E."/>
            <person name="John U."/>
            <person name="Lanier W."/>
            <person name="Lindquist E.A."/>
            <person name="Lucas S."/>
            <person name="Mayer K.F."/>
            <person name="Moreau H."/>
            <person name="Not F."/>
            <person name="Otillar R."/>
            <person name="Panaud O."/>
            <person name="Pangilinan J."/>
            <person name="Paulsen I."/>
            <person name="Piegu B."/>
            <person name="Poliakov A."/>
            <person name="Robbens S."/>
            <person name="Schmutz J."/>
            <person name="Toulza E."/>
            <person name="Wyss T."/>
            <person name="Zelensky A."/>
            <person name="Zhou K."/>
            <person name="Armbrust E.V."/>
            <person name="Bhattacharya D."/>
            <person name="Goodenough U.W."/>
            <person name="Van de Peer Y."/>
            <person name="Grigoriev I.V."/>
        </authorList>
    </citation>
    <scope>NUCLEOTIDE SEQUENCE [LARGE SCALE GENOMIC DNA]</scope>
    <source>
        <strain evidence="5 6">CCMP1545</strain>
    </source>
</reference>
<evidence type="ECO:0000256" key="1">
    <source>
        <dbReference type="ARBA" id="ARBA00004123"/>
    </source>
</evidence>
<sequence length="124" mass="13171">MPAMSADEILAAIDATVNDDDAVVTFKYVSRKFAIDATTAKRILFAHHAKKGGLAVYCVTGWVGAVGDASRTRVVKLARGADELERVRGGMTEVVSAHVYGVAKKVRSLHCSPYDPVGVVNANP</sequence>
<dbReference type="GO" id="GO:0043625">
    <property type="term" value="C:delta DNA polymerase complex"/>
    <property type="evidence" value="ECO:0007669"/>
    <property type="project" value="InterPro"/>
</dbReference>
<organism evidence="6">
    <name type="scientific">Micromonas pusilla (strain CCMP1545)</name>
    <name type="common">Picoplanktonic green alga</name>
    <dbReference type="NCBI Taxonomy" id="564608"/>
    <lineage>
        <taxon>Eukaryota</taxon>
        <taxon>Viridiplantae</taxon>
        <taxon>Chlorophyta</taxon>
        <taxon>Mamiellophyceae</taxon>
        <taxon>Mamiellales</taxon>
        <taxon>Mamiellaceae</taxon>
        <taxon>Micromonas</taxon>
    </lineage>
</organism>
<dbReference type="PANTHER" id="PTHR17598:SF13">
    <property type="entry name" value="DNA POLYMERASE DELTA SUBUNIT 3"/>
    <property type="match status" value="1"/>
</dbReference>
<dbReference type="AlphaFoldDB" id="C1MRY9"/>
<name>C1MRY9_MICPC</name>
<dbReference type="GeneID" id="9684398"/>
<dbReference type="Gene3D" id="3.90.1030.20">
    <property type="entry name" value="DNA polymerase delta, p66 (Cdc27) subunit, wHTH domain"/>
    <property type="match status" value="1"/>
</dbReference>
<dbReference type="EMBL" id="GG663739">
    <property type="protein sequence ID" value="EEH57045.1"/>
    <property type="molecule type" value="Genomic_DNA"/>
</dbReference>
<dbReference type="Proteomes" id="UP000001876">
    <property type="component" value="Unassembled WGS sequence"/>
</dbReference>
<evidence type="ECO:0000256" key="2">
    <source>
        <dbReference type="ARBA" id="ARBA00017589"/>
    </source>
</evidence>
<keyword evidence="6" id="KW-1185">Reference proteome</keyword>
<evidence type="ECO:0000313" key="6">
    <source>
        <dbReference type="Proteomes" id="UP000001876"/>
    </source>
</evidence>
<dbReference type="GO" id="GO:0006297">
    <property type="term" value="P:nucleotide-excision repair, DNA gap filling"/>
    <property type="evidence" value="ECO:0007669"/>
    <property type="project" value="TreeGrafter"/>
</dbReference>
<keyword evidence="4" id="KW-0539">Nucleus</keyword>
<evidence type="ECO:0000256" key="3">
    <source>
        <dbReference type="ARBA" id="ARBA00022705"/>
    </source>
</evidence>
<dbReference type="Pfam" id="PF09507">
    <property type="entry name" value="CDC27"/>
    <property type="match status" value="1"/>
</dbReference>
<accession>C1MRY9</accession>
<dbReference type="RefSeq" id="XP_003058590.1">
    <property type="nucleotide sequence ID" value="XM_003058544.1"/>
</dbReference>
<comment type="subcellular location">
    <subcellularLocation>
        <location evidence="1">Nucleus</location>
    </subcellularLocation>
</comment>
<dbReference type="GO" id="GO:0006271">
    <property type="term" value="P:DNA strand elongation involved in DNA replication"/>
    <property type="evidence" value="ECO:0007669"/>
    <property type="project" value="TreeGrafter"/>
</dbReference>
<dbReference type="InterPro" id="IPR019038">
    <property type="entry name" value="POLD3"/>
</dbReference>
<dbReference type="OrthoDB" id="514823at2759"/>
<evidence type="ECO:0000256" key="4">
    <source>
        <dbReference type="ARBA" id="ARBA00023242"/>
    </source>
</evidence>
<dbReference type="KEGG" id="mpp:MICPUCDRAFT_58281"/>
<proteinExistence type="predicted"/>
<gene>
    <name evidence="5" type="ORF">MICPUCDRAFT_58281</name>
</gene>